<feature type="domain" description="DUF1731" evidence="3">
    <location>
        <begin position="249"/>
        <end position="295"/>
    </location>
</feature>
<comment type="similarity">
    <text evidence="1">Belongs to the NAD(P)-dependent epimerase/dehydratase family. SDR39U1 subfamily.</text>
</comment>
<comment type="caution">
    <text evidence="4">The sequence shown here is derived from an EMBL/GenBank/DDBJ whole genome shotgun (WGS) entry which is preliminary data.</text>
</comment>
<dbReference type="SUPFAM" id="SSF51735">
    <property type="entry name" value="NAD(P)-binding Rossmann-fold domains"/>
    <property type="match status" value="1"/>
</dbReference>
<evidence type="ECO:0000256" key="1">
    <source>
        <dbReference type="ARBA" id="ARBA00009353"/>
    </source>
</evidence>
<dbReference type="STRING" id="1232681.ADIS_4357"/>
<dbReference type="NCBIfam" id="TIGR01777">
    <property type="entry name" value="yfcH"/>
    <property type="match status" value="1"/>
</dbReference>
<feature type="domain" description="NAD-dependent epimerase/dehydratase" evidence="2">
    <location>
        <begin position="185"/>
        <end position="220"/>
    </location>
</feature>
<reference evidence="4 5" key="1">
    <citation type="submission" date="2013-02" db="EMBL/GenBank/DDBJ databases">
        <title>A novel strain isolated from Lonar lake, Maharashtra, India.</title>
        <authorList>
            <person name="Singh A."/>
        </authorList>
    </citation>
    <scope>NUCLEOTIDE SEQUENCE [LARGE SCALE GENOMIC DNA]</scope>
    <source>
        <strain evidence="4 5">AK24</strain>
    </source>
</reference>
<dbReference type="OrthoDB" id="9801773at2"/>
<gene>
    <name evidence="4" type="ORF">ADIS_4357</name>
</gene>
<evidence type="ECO:0000259" key="3">
    <source>
        <dbReference type="Pfam" id="PF08338"/>
    </source>
</evidence>
<dbReference type="InterPro" id="IPR036291">
    <property type="entry name" value="NAD(P)-bd_dom_sf"/>
</dbReference>
<protein>
    <submittedName>
        <fullName evidence="4">Cell division inhibitor</fullName>
    </submittedName>
</protein>
<evidence type="ECO:0000259" key="2">
    <source>
        <dbReference type="Pfam" id="PF01370"/>
    </source>
</evidence>
<dbReference type="Pfam" id="PF01370">
    <property type="entry name" value="Epimerase"/>
    <property type="match status" value="2"/>
</dbReference>
<dbReference type="EMBL" id="AQHR01000110">
    <property type="protein sequence ID" value="EON75186.1"/>
    <property type="molecule type" value="Genomic_DNA"/>
</dbReference>
<feature type="domain" description="NAD-dependent epimerase/dehydratase" evidence="2">
    <location>
        <begin position="4"/>
        <end position="123"/>
    </location>
</feature>
<dbReference type="PANTHER" id="PTHR11092:SF0">
    <property type="entry name" value="EPIMERASE FAMILY PROTEIN SDR39U1"/>
    <property type="match status" value="1"/>
</dbReference>
<dbReference type="GO" id="GO:0051301">
    <property type="term" value="P:cell division"/>
    <property type="evidence" value="ECO:0007669"/>
    <property type="project" value="UniProtKB-KW"/>
</dbReference>
<dbReference type="Proteomes" id="UP000013909">
    <property type="component" value="Unassembled WGS sequence"/>
</dbReference>
<dbReference type="PANTHER" id="PTHR11092">
    <property type="entry name" value="SUGAR NUCLEOTIDE EPIMERASE RELATED"/>
    <property type="match status" value="1"/>
</dbReference>
<proteinExistence type="inferred from homology"/>
<evidence type="ECO:0000313" key="4">
    <source>
        <dbReference type="EMBL" id="EON75186.1"/>
    </source>
</evidence>
<sequence>MERILITGGSGLVGKEITRLLEQQGKEVAWLSRNPKSNTQKSFYWDIEKQEMDAEALTWCDAVIHLAGAGVAEKRWTKARKREILQSRVLSTLLLYDQLALLQTRPKAFVSASAIGYYGLDTGDALLREDDRPGVDFLASVVKKWEGEIEKIATLGIRTVLLRIGIVLSNEGGALKEMLKPPVAAPLGDGRQYMSWIHISDLARMFLHVLENADTSGVYNAVGPQPASNEALTKHAAKASGKPFLPIGVPGIALKLALGEMAQMVTGGNRVSSEKIESTGFAFTYADLTDALTAIYRT</sequence>
<accession>R7ZM57</accession>
<dbReference type="Gene3D" id="3.40.50.720">
    <property type="entry name" value="NAD(P)-binding Rossmann-like Domain"/>
    <property type="match status" value="1"/>
</dbReference>
<dbReference type="InterPro" id="IPR013549">
    <property type="entry name" value="DUF1731"/>
</dbReference>
<dbReference type="Pfam" id="PF08338">
    <property type="entry name" value="DUF1731"/>
    <property type="match status" value="1"/>
</dbReference>
<keyword evidence="4" id="KW-0132">Cell division</keyword>
<organism evidence="4 5">
    <name type="scientific">Lunatimonas lonarensis</name>
    <dbReference type="NCBI Taxonomy" id="1232681"/>
    <lineage>
        <taxon>Bacteria</taxon>
        <taxon>Pseudomonadati</taxon>
        <taxon>Bacteroidota</taxon>
        <taxon>Cytophagia</taxon>
        <taxon>Cytophagales</taxon>
        <taxon>Cyclobacteriaceae</taxon>
    </lineage>
</organism>
<keyword evidence="4" id="KW-0131">Cell cycle</keyword>
<dbReference type="InterPro" id="IPR001509">
    <property type="entry name" value="Epimerase_deHydtase"/>
</dbReference>
<keyword evidence="5" id="KW-1185">Reference proteome</keyword>
<dbReference type="InterPro" id="IPR010099">
    <property type="entry name" value="SDR39U1"/>
</dbReference>
<evidence type="ECO:0000313" key="5">
    <source>
        <dbReference type="Proteomes" id="UP000013909"/>
    </source>
</evidence>
<dbReference type="PATRIC" id="fig|1288963.3.peg.4345"/>
<name>R7ZM57_9BACT</name>
<dbReference type="AlphaFoldDB" id="R7ZM57"/>
<dbReference type="RefSeq" id="WP_010856470.1">
    <property type="nucleotide sequence ID" value="NZ_AQHR01000110.1"/>
</dbReference>